<evidence type="ECO:0000256" key="5">
    <source>
        <dbReference type="SAM" id="MobiDB-lite"/>
    </source>
</evidence>
<evidence type="ECO:0000256" key="4">
    <source>
        <dbReference type="ARBA" id="ARBA00023242"/>
    </source>
</evidence>
<dbReference type="GeneID" id="130469468"/>
<evidence type="ECO:0000313" key="8">
    <source>
        <dbReference type="RefSeq" id="XP_056694781.1"/>
    </source>
</evidence>
<accession>A0ABM3RGP2</accession>
<evidence type="ECO:0000313" key="7">
    <source>
        <dbReference type="Proteomes" id="UP000813463"/>
    </source>
</evidence>
<dbReference type="InterPro" id="IPR011598">
    <property type="entry name" value="bHLH_dom"/>
</dbReference>
<keyword evidence="3" id="KW-0804">Transcription</keyword>
<dbReference type="Pfam" id="PF00010">
    <property type="entry name" value="HLH"/>
    <property type="match status" value="1"/>
</dbReference>
<dbReference type="PROSITE" id="PS50888">
    <property type="entry name" value="BHLH"/>
    <property type="match status" value="1"/>
</dbReference>
<evidence type="ECO:0000256" key="3">
    <source>
        <dbReference type="ARBA" id="ARBA00023163"/>
    </source>
</evidence>
<reference evidence="7" key="1">
    <citation type="journal article" date="2021" name="Nat. Commun.">
        <title>Genomic analyses provide insights into spinach domestication and the genetic basis of agronomic traits.</title>
        <authorList>
            <person name="Cai X."/>
            <person name="Sun X."/>
            <person name="Xu C."/>
            <person name="Sun H."/>
            <person name="Wang X."/>
            <person name="Ge C."/>
            <person name="Zhang Z."/>
            <person name="Wang Q."/>
            <person name="Fei Z."/>
            <person name="Jiao C."/>
            <person name="Wang Q."/>
        </authorList>
    </citation>
    <scope>NUCLEOTIDE SEQUENCE [LARGE SCALE GENOMIC DNA]</scope>
    <source>
        <strain evidence="7">cv. Varoflay</strain>
    </source>
</reference>
<sequence length="193" mass="21715">MAPFSSTITISAPTLPTNVHNNVFEVENDDVFGNLNWIDDKLAVADDLFANNQNNNTLLWLPDDNLFQLLPELEFQASSLSPCSPDDHLLGSIHSPHDEVCNAGVELLEKVDRANTREGEEVVIDTKHKCSPRDGNQSHHNGATRKMSKKRNSVERSRRRQINNKLQALQSLLPHPSCKVNYLILFSHVTLWA</sequence>
<dbReference type="Gene3D" id="4.10.280.10">
    <property type="entry name" value="Helix-loop-helix DNA-binding domain"/>
    <property type="match status" value="1"/>
</dbReference>
<dbReference type="Proteomes" id="UP000813463">
    <property type="component" value="Chromosome 3"/>
</dbReference>
<feature type="compositionally biased region" description="Basic residues" evidence="5">
    <location>
        <begin position="142"/>
        <end position="159"/>
    </location>
</feature>
<comment type="subcellular location">
    <subcellularLocation>
        <location evidence="1">Nucleus</location>
    </subcellularLocation>
</comment>
<keyword evidence="7" id="KW-1185">Reference proteome</keyword>
<dbReference type="InterPro" id="IPR036638">
    <property type="entry name" value="HLH_DNA-bd_sf"/>
</dbReference>
<feature type="domain" description="BHLH" evidence="6">
    <location>
        <begin position="146"/>
        <end position="193"/>
    </location>
</feature>
<keyword evidence="4" id="KW-0539">Nucleus</keyword>
<feature type="region of interest" description="Disordered" evidence="5">
    <location>
        <begin position="130"/>
        <end position="159"/>
    </location>
</feature>
<reference evidence="8" key="2">
    <citation type="submission" date="2025-08" db="UniProtKB">
        <authorList>
            <consortium name="RefSeq"/>
        </authorList>
    </citation>
    <scope>IDENTIFICATION</scope>
    <source>
        <tissue evidence="8">Leaf</tissue>
    </source>
</reference>
<organism evidence="7 8">
    <name type="scientific">Spinacia oleracea</name>
    <name type="common">Spinach</name>
    <dbReference type="NCBI Taxonomy" id="3562"/>
    <lineage>
        <taxon>Eukaryota</taxon>
        <taxon>Viridiplantae</taxon>
        <taxon>Streptophyta</taxon>
        <taxon>Embryophyta</taxon>
        <taxon>Tracheophyta</taxon>
        <taxon>Spermatophyta</taxon>
        <taxon>Magnoliopsida</taxon>
        <taxon>eudicotyledons</taxon>
        <taxon>Gunneridae</taxon>
        <taxon>Pentapetalae</taxon>
        <taxon>Caryophyllales</taxon>
        <taxon>Chenopodiaceae</taxon>
        <taxon>Chenopodioideae</taxon>
        <taxon>Anserineae</taxon>
        <taxon>Spinacia</taxon>
    </lineage>
</organism>
<dbReference type="RefSeq" id="XP_056694781.1">
    <property type="nucleotide sequence ID" value="XM_056838803.1"/>
</dbReference>
<proteinExistence type="predicted"/>
<keyword evidence="2" id="KW-0805">Transcription regulation</keyword>
<gene>
    <name evidence="8" type="primary">LOC130469468</name>
</gene>
<evidence type="ECO:0000256" key="1">
    <source>
        <dbReference type="ARBA" id="ARBA00004123"/>
    </source>
</evidence>
<evidence type="ECO:0000259" key="6">
    <source>
        <dbReference type="PROSITE" id="PS50888"/>
    </source>
</evidence>
<protein>
    <recommendedName>
        <fullName evidence="6">BHLH domain-containing protein</fullName>
    </recommendedName>
</protein>
<name>A0ABM3RGP2_SPIOL</name>
<evidence type="ECO:0000256" key="2">
    <source>
        <dbReference type="ARBA" id="ARBA00023015"/>
    </source>
</evidence>
<dbReference type="SUPFAM" id="SSF47459">
    <property type="entry name" value="HLH, helix-loop-helix DNA-binding domain"/>
    <property type="match status" value="1"/>
</dbReference>